<dbReference type="SUPFAM" id="SSF53850">
    <property type="entry name" value="Periplasmic binding protein-like II"/>
    <property type="match status" value="1"/>
</dbReference>
<organism evidence="2 3">
    <name type="scientific">Pseudomonas sihuiensis</name>
    <dbReference type="NCBI Taxonomy" id="1274359"/>
    <lineage>
        <taxon>Bacteria</taxon>
        <taxon>Pseudomonadati</taxon>
        <taxon>Pseudomonadota</taxon>
        <taxon>Gammaproteobacteria</taxon>
        <taxon>Pseudomonadales</taxon>
        <taxon>Pseudomonadaceae</taxon>
        <taxon>Pseudomonas</taxon>
    </lineage>
</organism>
<dbReference type="InterPro" id="IPR005119">
    <property type="entry name" value="LysR_subst-bd"/>
</dbReference>
<name>A0A1H2NFQ4_9PSED</name>
<dbReference type="Gene3D" id="3.40.190.10">
    <property type="entry name" value="Periplasmic binding protein-like II"/>
    <property type="match status" value="2"/>
</dbReference>
<feature type="domain" description="LysR substrate-binding" evidence="1">
    <location>
        <begin position="8"/>
        <end position="88"/>
    </location>
</feature>
<dbReference type="Proteomes" id="UP000198675">
    <property type="component" value="Chromosome I"/>
</dbReference>
<protein>
    <submittedName>
        <fullName evidence="2">LysR substrate binding domain-containing protein</fullName>
    </submittedName>
</protein>
<sequence length="95" mass="10434">MLFFSSLHSIQPEFVQALGSTLTILSLVNAGMGLALVPRSASAIRFEQVRFRELPLPSGVCGELHLVWRDDNDNPALPSMIAAVRQAARDIYPQN</sequence>
<proteinExistence type="predicted"/>
<dbReference type="EMBL" id="LT629797">
    <property type="protein sequence ID" value="SDV03656.1"/>
    <property type="molecule type" value="Genomic_DNA"/>
</dbReference>
<dbReference type="Pfam" id="PF03466">
    <property type="entry name" value="LysR_substrate"/>
    <property type="match status" value="1"/>
</dbReference>
<evidence type="ECO:0000313" key="3">
    <source>
        <dbReference type="Proteomes" id="UP000198675"/>
    </source>
</evidence>
<dbReference type="AlphaFoldDB" id="A0A1H2NFQ4"/>
<evidence type="ECO:0000313" key="2">
    <source>
        <dbReference type="EMBL" id="SDV03656.1"/>
    </source>
</evidence>
<gene>
    <name evidence="2" type="ORF">SAMN05216363_5197</name>
</gene>
<keyword evidence="3" id="KW-1185">Reference proteome</keyword>
<accession>A0A1H2NFQ4</accession>
<evidence type="ECO:0000259" key="1">
    <source>
        <dbReference type="Pfam" id="PF03466"/>
    </source>
</evidence>
<reference evidence="3" key="1">
    <citation type="submission" date="2016-10" db="EMBL/GenBank/DDBJ databases">
        <authorList>
            <person name="Varghese N."/>
            <person name="Submissions S."/>
        </authorList>
    </citation>
    <scope>NUCLEOTIDE SEQUENCE [LARGE SCALE GENOMIC DNA]</scope>
    <source>
        <strain evidence="3">KCTC 32246</strain>
    </source>
</reference>